<dbReference type="GeneID" id="54280239"/>
<dbReference type="OrthoDB" id="4177236at2759"/>
<reference evidence="1" key="1">
    <citation type="journal article" date="2020" name="Stud. Mycol.">
        <title>101 Dothideomycetes genomes: a test case for predicting lifestyles and emergence of pathogens.</title>
        <authorList>
            <person name="Haridas S."/>
            <person name="Albert R."/>
            <person name="Binder M."/>
            <person name="Bloem J."/>
            <person name="Labutti K."/>
            <person name="Salamov A."/>
            <person name="Andreopoulos B."/>
            <person name="Baker S."/>
            <person name="Barry K."/>
            <person name="Bills G."/>
            <person name="Bluhm B."/>
            <person name="Cannon C."/>
            <person name="Castanera R."/>
            <person name="Culley D."/>
            <person name="Daum C."/>
            <person name="Ezra D."/>
            <person name="Gonzalez J."/>
            <person name="Henrissat B."/>
            <person name="Kuo A."/>
            <person name="Liang C."/>
            <person name="Lipzen A."/>
            <person name="Lutzoni F."/>
            <person name="Magnuson J."/>
            <person name="Mondo S."/>
            <person name="Nolan M."/>
            <person name="Ohm R."/>
            <person name="Pangilinan J."/>
            <person name="Park H.-J."/>
            <person name="Ramirez L."/>
            <person name="Alfaro M."/>
            <person name="Sun H."/>
            <person name="Tritt A."/>
            <person name="Yoshinaga Y."/>
            <person name="Zwiers L.-H."/>
            <person name="Turgeon B."/>
            <person name="Goodwin S."/>
            <person name="Spatafora J."/>
            <person name="Crous P."/>
            <person name="Grigoriev I."/>
        </authorList>
    </citation>
    <scope>NUCLEOTIDE SEQUENCE</scope>
    <source>
        <strain evidence="1">CBS 175.79</strain>
    </source>
</reference>
<organism evidence="1 2">
    <name type="scientific">Aaosphaeria arxii CBS 175.79</name>
    <dbReference type="NCBI Taxonomy" id="1450172"/>
    <lineage>
        <taxon>Eukaryota</taxon>
        <taxon>Fungi</taxon>
        <taxon>Dikarya</taxon>
        <taxon>Ascomycota</taxon>
        <taxon>Pezizomycotina</taxon>
        <taxon>Dothideomycetes</taxon>
        <taxon>Pleosporomycetidae</taxon>
        <taxon>Pleosporales</taxon>
        <taxon>Pleosporales incertae sedis</taxon>
        <taxon>Aaosphaeria</taxon>
    </lineage>
</organism>
<dbReference type="EMBL" id="ML978076">
    <property type="protein sequence ID" value="KAF2010491.1"/>
    <property type="molecule type" value="Genomic_DNA"/>
</dbReference>
<evidence type="ECO:0000313" key="2">
    <source>
        <dbReference type="Proteomes" id="UP000799778"/>
    </source>
</evidence>
<dbReference type="RefSeq" id="XP_033378830.1">
    <property type="nucleotide sequence ID" value="XM_033522842.1"/>
</dbReference>
<protein>
    <recommendedName>
        <fullName evidence="3">Aminoglycoside phosphotransferase domain-containing protein</fullName>
    </recommendedName>
</protein>
<feature type="non-terminal residue" evidence="1">
    <location>
        <position position="1"/>
    </location>
</feature>
<proteinExistence type="predicted"/>
<feature type="non-terminal residue" evidence="1">
    <location>
        <position position="165"/>
    </location>
</feature>
<evidence type="ECO:0008006" key="3">
    <source>
        <dbReference type="Google" id="ProtNLM"/>
    </source>
</evidence>
<name>A0A6A5XC72_9PLEO</name>
<dbReference type="AlphaFoldDB" id="A0A6A5XC72"/>
<keyword evidence="2" id="KW-1185">Reference proteome</keyword>
<accession>A0A6A5XC72</accession>
<evidence type="ECO:0000313" key="1">
    <source>
        <dbReference type="EMBL" id="KAF2010491.1"/>
    </source>
</evidence>
<sequence length="165" mass="19033">KMELPYEAPNCPRIPSIEEINKELEPFARSWAGGYTCRIDNFLVKKGYHPGIIQEAETMLFLQNIRGMRVPKVYTAFRSFDETYQCDAYFFVAKIVKGEVLDLAKWMGFNEQVKQLIGSKIATQFKIMRSIPSEGFYGTVQHGSWPHYTHGLCSRYKKPCGPYES</sequence>
<gene>
    <name evidence="1" type="ORF">BU24DRAFT_312810</name>
</gene>
<dbReference type="Proteomes" id="UP000799778">
    <property type="component" value="Unassembled WGS sequence"/>
</dbReference>